<evidence type="ECO:0000256" key="3">
    <source>
        <dbReference type="SAM" id="Coils"/>
    </source>
</evidence>
<protein>
    <recommendedName>
        <fullName evidence="8">Efflux RND transporter periplasmic adaptor subunit</fullName>
    </recommendedName>
</protein>
<dbReference type="InterPro" id="IPR058647">
    <property type="entry name" value="BSH_CzcB-like"/>
</dbReference>
<dbReference type="GO" id="GO:0016020">
    <property type="term" value="C:membrane"/>
    <property type="evidence" value="ECO:0007669"/>
    <property type="project" value="InterPro"/>
</dbReference>
<dbReference type="InterPro" id="IPR051909">
    <property type="entry name" value="MFP_Cation_Efflux"/>
</dbReference>
<proteinExistence type="inferred from homology"/>
<dbReference type="Gene3D" id="2.40.420.20">
    <property type="match status" value="2"/>
</dbReference>
<dbReference type="Gene3D" id="1.10.287.470">
    <property type="entry name" value="Helix hairpin bin"/>
    <property type="match status" value="2"/>
</dbReference>
<gene>
    <name evidence="6" type="ORF">AMYX_34630</name>
</gene>
<dbReference type="Gene3D" id="2.40.30.170">
    <property type="match status" value="2"/>
</dbReference>
<dbReference type="GO" id="GO:0022857">
    <property type="term" value="F:transmembrane transporter activity"/>
    <property type="evidence" value="ECO:0007669"/>
    <property type="project" value="InterPro"/>
</dbReference>
<keyword evidence="7" id="KW-1185">Reference proteome</keyword>
<evidence type="ECO:0000259" key="5">
    <source>
        <dbReference type="Pfam" id="PF25973"/>
    </source>
</evidence>
<dbReference type="SUPFAM" id="SSF111369">
    <property type="entry name" value="HlyD-like secretion proteins"/>
    <property type="match status" value="2"/>
</dbReference>
<dbReference type="PANTHER" id="PTHR30097:SF16">
    <property type="entry name" value="CATION EFFLUX SYSTEM (CZCB-LIKE)"/>
    <property type="match status" value="1"/>
</dbReference>
<reference evidence="7" key="1">
    <citation type="journal article" date="2020" name="Appl. Environ. Microbiol.">
        <title>Diazotrophic Anaeromyxobacter Isolates from Soils.</title>
        <authorList>
            <person name="Masuda Y."/>
            <person name="Yamanaka H."/>
            <person name="Xu Z.X."/>
            <person name="Shiratori Y."/>
            <person name="Aono T."/>
            <person name="Amachi S."/>
            <person name="Senoo K."/>
            <person name="Itoh H."/>
        </authorList>
    </citation>
    <scope>NUCLEOTIDE SEQUENCE [LARGE SCALE GENOMIC DNA]</scope>
    <source>
        <strain evidence="7">R267</strain>
    </source>
</reference>
<evidence type="ECO:0000313" key="6">
    <source>
        <dbReference type="EMBL" id="GEJ58722.1"/>
    </source>
</evidence>
<dbReference type="EMBL" id="BJTG01000008">
    <property type="protein sequence ID" value="GEJ58722.1"/>
    <property type="molecule type" value="Genomic_DNA"/>
</dbReference>
<evidence type="ECO:0000256" key="2">
    <source>
        <dbReference type="ARBA" id="ARBA00022448"/>
    </source>
</evidence>
<organism evidence="6 7">
    <name type="scientific">Anaeromyxobacter diazotrophicus</name>
    <dbReference type="NCBI Taxonomy" id="2590199"/>
    <lineage>
        <taxon>Bacteria</taxon>
        <taxon>Pseudomonadati</taxon>
        <taxon>Myxococcota</taxon>
        <taxon>Myxococcia</taxon>
        <taxon>Myxococcales</taxon>
        <taxon>Cystobacterineae</taxon>
        <taxon>Anaeromyxobacteraceae</taxon>
        <taxon>Anaeromyxobacter</taxon>
    </lineage>
</organism>
<dbReference type="Gene3D" id="2.40.50.100">
    <property type="match status" value="1"/>
</dbReference>
<evidence type="ECO:0008006" key="8">
    <source>
        <dbReference type="Google" id="ProtNLM"/>
    </source>
</evidence>
<evidence type="ECO:0000256" key="1">
    <source>
        <dbReference type="ARBA" id="ARBA00009477"/>
    </source>
</evidence>
<name>A0A7I9VQN0_9BACT</name>
<feature type="domain" description="CusB-like beta-barrel" evidence="4">
    <location>
        <begin position="567"/>
        <end position="637"/>
    </location>
</feature>
<dbReference type="Proteomes" id="UP000503640">
    <property type="component" value="Unassembled WGS sequence"/>
</dbReference>
<sequence>MRGTVLTALLGLALACREGGPARGAAPQGDELTLDEARLDRGEAQLAVATEGELRQAVAAAGRVAFDDQRVQHVLSPVAGRVTRVLAHAGQRVARGTPLLTLASPEVGAALADLLKAQSDLAQAGAELARQRRLVGAHAGPARDLEAAEDAHRKAEAELARARQRAALLRAGDVDAVTQELTLKAALPGEVLARAVSPGLEVQGASSGTPVELFTVGDISRVWILADVAEGDLGRVRAGAAATVRVPAWPGRSFAGTVQWVAGTLDPALRTGRVRIALDNADRALEPEMLAQVAIDAPPLRALTVPRAALTTVEGESFAYVSEGPPQDGRQRFRRRRVRASGDPASPLAVIEGGLAAGERLLVEQPTTREPGAGEVRISEHQAEHAGIRLQAAGEQDLDDTLVAGGRIAFDDLRVAHVFSPVTGRVTRVLAEPGRHVKRGDPLVALVSPEVGSAFADAVKAEADEVAARHELTRQRELVEAHAGARKDLEAAEAVWRRAQAELARARQKTRLLSTGSFDTVTQEYTLRSPVDGEVVARAAARGLEVQGQWSGAGAPVELFTVGALDPLWVVGDVYEMDLPHVRTGSAVEVRVPAFPDRTFRGKVDWVSAVLDPATRTAKVRCAIANPGHLLRPDMAPVLTIALPSHRHLSVPRDAVLRLGDETIVFVASGRTPDGQLAYRRRKVVPGEDRPGGSVPILEGLVPGEQVVVSGGIFLVGLL</sequence>
<comment type="similarity">
    <text evidence="1">Belongs to the membrane fusion protein (MFP) (TC 8.A.1) family.</text>
</comment>
<feature type="coiled-coil region" evidence="3">
    <location>
        <begin position="145"/>
        <end position="172"/>
    </location>
</feature>
<dbReference type="InterPro" id="IPR058792">
    <property type="entry name" value="Beta-barrel_RND_2"/>
</dbReference>
<dbReference type="Pfam" id="PF25954">
    <property type="entry name" value="Beta-barrel_RND_2"/>
    <property type="match status" value="2"/>
</dbReference>
<evidence type="ECO:0000259" key="4">
    <source>
        <dbReference type="Pfam" id="PF25954"/>
    </source>
</evidence>
<dbReference type="PANTHER" id="PTHR30097">
    <property type="entry name" value="CATION EFFLUX SYSTEM PROTEIN CUSB"/>
    <property type="match status" value="1"/>
</dbReference>
<dbReference type="FunFam" id="2.40.30.170:FF:000010">
    <property type="entry name" value="Efflux RND transporter periplasmic adaptor subunit"/>
    <property type="match status" value="2"/>
</dbReference>
<evidence type="ECO:0000313" key="7">
    <source>
        <dbReference type="Proteomes" id="UP000503640"/>
    </source>
</evidence>
<dbReference type="Pfam" id="PF25973">
    <property type="entry name" value="BSH_CzcB"/>
    <property type="match status" value="2"/>
</dbReference>
<dbReference type="InterPro" id="IPR006143">
    <property type="entry name" value="RND_pump_MFP"/>
</dbReference>
<feature type="domain" description="CzcB-like barrel-sandwich hybrid" evidence="5">
    <location>
        <begin position="70"/>
        <end position="206"/>
    </location>
</feature>
<dbReference type="NCBIfam" id="TIGR01730">
    <property type="entry name" value="RND_mfp"/>
    <property type="match status" value="2"/>
</dbReference>
<accession>A0A7I9VQN0</accession>
<feature type="domain" description="CzcB-like barrel-sandwich hybrid" evidence="5">
    <location>
        <begin position="414"/>
        <end position="547"/>
    </location>
</feature>
<dbReference type="PROSITE" id="PS51257">
    <property type="entry name" value="PROKAR_LIPOPROTEIN"/>
    <property type="match status" value="1"/>
</dbReference>
<comment type="caution">
    <text evidence="6">The sequence shown here is derived from an EMBL/GenBank/DDBJ whole genome shotgun (WGS) entry which is preliminary data.</text>
</comment>
<dbReference type="RefSeq" id="WP_176067513.1">
    <property type="nucleotide sequence ID" value="NZ_BJTG01000008.1"/>
</dbReference>
<feature type="domain" description="CusB-like beta-barrel" evidence="4">
    <location>
        <begin position="221"/>
        <end position="297"/>
    </location>
</feature>
<keyword evidence="2" id="KW-0813">Transport</keyword>
<dbReference type="AlphaFoldDB" id="A0A7I9VQN0"/>
<keyword evidence="3" id="KW-0175">Coiled coil</keyword>